<name>A0A8K0KSW9_9PEZI</name>
<evidence type="ECO:0000313" key="2">
    <source>
        <dbReference type="Proteomes" id="UP000809789"/>
    </source>
</evidence>
<proteinExistence type="predicted"/>
<evidence type="ECO:0000313" key="1">
    <source>
        <dbReference type="EMBL" id="KAG8623239.1"/>
    </source>
</evidence>
<gene>
    <name evidence="1" type="ORF">KVT40_008215</name>
</gene>
<organism evidence="1 2">
    <name type="scientific">Elsinoe batatas</name>
    <dbReference type="NCBI Taxonomy" id="2601811"/>
    <lineage>
        <taxon>Eukaryota</taxon>
        <taxon>Fungi</taxon>
        <taxon>Dikarya</taxon>
        <taxon>Ascomycota</taxon>
        <taxon>Pezizomycotina</taxon>
        <taxon>Dothideomycetes</taxon>
        <taxon>Dothideomycetidae</taxon>
        <taxon>Myriangiales</taxon>
        <taxon>Elsinoaceae</taxon>
        <taxon>Elsinoe</taxon>
    </lineage>
</organism>
<sequence>MHPDLPTPSLLYYPFSRWNRALISSHHSRLSHIQQSALSRLTTNMAAAFTGESTESFGNLHAHLKTFPTPLLPPGKSHDPKMTDRIASLYVHPTLESLLHILNLDLPSAHFLVRHMQAAPQHEGMYIHGLLHRIEGDYDNCRAWYADVCTTDAFTSFYPTNKPASSHPLSFLLDIPSPEQDALENDLDDDSRTFITSSGSEPRILHTKAGGKLPSQTSARYFISAIEKLRRTPTSSPDYTNRKAALEKASRAEIEALVQFCVDKYGTDKVKDASKAWVQPGEEHRAMGEEMVTGGEGWRKF</sequence>
<dbReference type="AlphaFoldDB" id="A0A8K0KSW9"/>
<accession>A0A8K0KSW9</accession>
<protein>
    <submittedName>
        <fullName evidence="1">Uncharacterized protein</fullName>
    </submittedName>
</protein>
<comment type="caution">
    <text evidence="1">The sequence shown here is derived from an EMBL/GenBank/DDBJ whole genome shotgun (WGS) entry which is preliminary data.</text>
</comment>
<dbReference type="EMBL" id="JAESVG020000010">
    <property type="protein sequence ID" value="KAG8623239.1"/>
    <property type="molecule type" value="Genomic_DNA"/>
</dbReference>
<dbReference type="OrthoDB" id="2306919at2759"/>
<reference evidence="1" key="1">
    <citation type="submission" date="2021-07" db="EMBL/GenBank/DDBJ databases">
        <title>Elsinoe batatas strain:CRI-CJ2 Genome sequencing and assembly.</title>
        <authorList>
            <person name="Huang L."/>
        </authorList>
    </citation>
    <scope>NUCLEOTIDE SEQUENCE</scope>
    <source>
        <strain evidence="1">CRI-CJ2</strain>
    </source>
</reference>
<dbReference type="Proteomes" id="UP000809789">
    <property type="component" value="Unassembled WGS sequence"/>
</dbReference>
<keyword evidence="2" id="KW-1185">Reference proteome</keyword>